<dbReference type="GO" id="GO:0003862">
    <property type="term" value="F:3-isopropylmalate dehydrogenase activity"/>
    <property type="evidence" value="ECO:0007669"/>
    <property type="project" value="InterPro"/>
</dbReference>
<evidence type="ECO:0000256" key="5">
    <source>
        <dbReference type="ARBA" id="ARBA00022842"/>
    </source>
</evidence>
<keyword evidence="7" id="KW-0520">NAD</keyword>
<dbReference type="InterPro" id="IPR004429">
    <property type="entry name" value="Isopropylmalate_DH"/>
</dbReference>
<dbReference type="GO" id="GO:0046872">
    <property type="term" value="F:metal ion binding"/>
    <property type="evidence" value="ECO:0007669"/>
    <property type="project" value="UniProtKB-KW"/>
</dbReference>
<evidence type="ECO:0000313" key="12">
    <source>
        <dbReference type="Proteomes" id="UP000245956"/>
    </source>
</evidence>
<dbReference type="PANTHER" id="PTHR42979:SF1">
    <property type="entry name" value="3-ISOPROPYLMALATE DEHYDROGENASE"/>
    <property type="match status" value="1"/>
</dbReference>
<dbReference type="SUPFAM" id="SSF53659">
    <property type="entry name" value="Isocitrate/Isopropylmalate dehydrogenase-like"/>
    <property type="match status" value="1"/>
</dbReference>
<dbReference type="GO" id="GO:0009098">
    <property type="term" value="P:L-leucine biosynthetic process"/>
    <property type="evidence" value="ECO:0007669"/>
    <property type="project" value="UniProtKB-KW"/>
</dbReference>
<dbReference type="InterPro" id="IPR024084">
    <property type="entry name" value="IsoPropMal-DH-like_dom"/>
</dbReference>
<evidence type="ECO:0000256" key="3">
    <source>
        <dbReference type="ARBA" id="ARBA00022605"/>
    </source>
</evidence>
<dbReference type="GO" id="GO:0005829">
    <property type="term" value="C:cytosol"/>
    <property type="evidence" value="ECO:0007669"/>
    <property type="project" value="TreeGrafter"/>
</dbReference>
<feature type="region of interest" description="Disordered" evidence="9">
    <location>
        <begin position="39"/>
        <end position="61"/>
    </location>
</feature>
<evidence type="ECO:0000256" key="8">
    <source>
        <dbReference type="ARBA" id="ARBA00023304"/>
    </source>
</evidence>
<dbReference type="Pfam" id="PF00180">
    <property type="entry name" value="Iso_dh"/>
    <property type="match status" value="2"/>
</dbReference>
<evidence type="ECO:0000259" key="10">
    <source>
        <dbReference type="SMART" id="SM01329"/>
    </source>
</evidence>
<gene>
    <name evidence="11" type="ORF">PCL_00461</name>
</gene>
<comment type="caution">
    <text evidence="11">The sequence shown here is derived from an EMBL/GenBank/DDBJ whole genome shotgun (WGS) entry which is preliminary data.</text>
</comment>
<feature type="domain" description="Isopropylmalate dehydrogenase-like" evidence="10">
    <location>
        <begin position="5"/>
        <end position="397"/>
    </location>
</feature>
<keyword evidence="2" id="KW-0432">Leucine biosynthesis</keyword>
<dbReference type="PANTHER" id="PTHR42979">
    <property type="entry name" value="3-ISOPROPYLMALATE DEHYDROGENASE"/>
    <property type="match status" value="1"/>
</dbReference>
<keyword evidence="5" id="KW-0460">Magnesium</keyword>
<keyword evidence="6" id="KW-0560">Oxidoreductase</keyword>
<evidence type="ECO:0000313" key="11">
    <source>
        <dbReference type="EMBL" id="PWI69549.1"/>
    </source>
</evidence>
<evidence type="ECO:0000256" key="4">
    <source>
        <dbReference type="ARBA" id="ARBA00022723"/>
    </source>
</evidence>
<keyword evidence="8" id="KW-0100">Branched-chain amino acid biosynthesis</keyword>
<reference evidence="11 12" key="1">
    <citation type="journal article" date="2016" name="Front. Microbiol.">
        <title>Genome and transcriptome sequences reveal the specific parasitism of the nematophagous Purpureocillium lilacinum 36-1.</title>
        <authorList>
            <person name="Xie J."/>
            <person name="Li S."/>
            <person name="Mo C."/>
            <person name="Xiao X."/>
            <person name="Peng D."/>
            <person name="Wang G."/>
            <person name="Xiao Y."/>
        </authorList>
    </citation>
    <scope>NUCLEOTIDE SEQUENCE [LARGE SCALE GENOMIC DNA]</scope>
    <source>
        <strain evidence="11 12">36-1</strain>
    </source>
</reference>
<proteinExistence type="inferred from homology"/>
<dbReference type="AlphaFoldDB" id="A0A2U3E4Y6"/>
<name>A0A2U3E4Y6_PURLI</name>
<organism evidence="11 12">
    <name type="scientific">Purpureocillium lilacinum</name>
    <name type="common">Paecilomyces lilacinus</name>
    <dbReference type="NCBI Taxonomy" id="33203"/>
    <lineage>
        <taxon>Eukaryota</taxon>
        <taxon>Fungi</taxon>
        <taxon>Dikarya</taxon>
        <taxon>Ascomycota</taxon>
        <taxon>Pezizomycotina</taxon>
        <taxon>Sordariomycetes</taxon>
        <taxon>Hypocreomycetidae</taxon>
        <taxon>Hypocreales</taxon>
        <taxon>Ophiocordycipitaceae</taxon>
        <taxon>Purpureocillium</taxon>
    </lineage>
</organism>
<dbReference type="Gene3D" id="3.40.718.10">
    <property type="entry name" value="Isopropylmalate Dehydrogenase"/>
    <property type="match status" value="2"/>
</dbReference>
<evidence type="ECO:0000256" key="2">
    <source>
        <dbReference type="ARBA" id="ARBA00022430"/>
    </source>
</evidence>
<keyword evidence="3" id="KW-0028">Amino-acid biosynthesis</keyword>
<sequence>MAEHNIVVFAGDHCGPEVIAEAIKVIKTVEELSPTAGKFNLQHHLPPDDGSHGPKRHPREKSLANLGVSPQCSIDQTGNPLTDEALAAAKAAHAVLLGAIGGPKWGTGAVRPEQGLLRLRSEMCAYGNLRPCFFASDALVESSPLKASVCRGIDMMLVRELTSGLYFGERKEYDGHDAFDTTVYTKPEVERIARMGGYLARTRGDSRVISLDKANVLATSRLWRSVVDEVFKNEFPDLKVEHQLIDSAAMIMVKNPRQLNGVMIAPNLAGERGPLIHLVHVEGDLANEFAGDILSDEASAIAGSIGLLPSASLCGIPSSPVSAIYEPIHGSAPDISGKGIVNPIGTILSVAMMFRYSLNLAHEAKIVEDAVRAAIDAGLRTKDMGGSTGTAEAGDAIVAELVKILKA</sequence>
<dbReference type="SMART" id="SM01329">
    <property type="entry name" value="Iso_dh"/>
    <property type="match status" value="1"/>
</dbReference>
<dbReference type="EMBL" id="LCWV01000011">
    <property type="protein sequence ID" value="PWI69549.1"/>
    <property type="molecule type" value="Genomic_DNA"/>
</dbReference>
<evidence type="ECO:0000256" key="7">
    <source>
        <dbReference type="ARBA" id="ARBA00023027"/>
    </source>
</evidence>
<keyword evidence="4" id="KW-0479">Metal-binding</keyword>
<evidence type="ECO:0000256" key="1">
    <source>
        <dbReference type="ARBA" id="ARBA00007769"/>
    </source>
</evidence>
<protein>
    <submittedName>
        <fullName evidence="11">3-isopropylmalate dehydrogenase</fullName>
    </submittedName>
</protein>
<comment type="similarity">
    <text evidence="1">Belongs to the isocitrate and isopropylmalate dehydrogenases family.</text>
</comment>
<evidence type="ECO:0000256" key="6">
    <source>
        <dbReference type="ARBA" id="ARBA00023002"/>
    </source>
</evidence>
<dbReference type="Proteomes" id="UP000245956">
    <property type="component" value="Unassembled WGS sequence"/>
</dbReference>
<evidence type="ECO:0000256" key="9">
    <source>
        <dbReference type="SAM" id="MobiDB-lite"/>
    </source>
</evidence>
<accession>A0A2U3E4Y6</accession>